<gene>
    <name evidence="2" type="ORF">KI387_033620</name>
</gene>
<name>A0AA38C481_TAXCH</name>
<proteinExistence type="predicted"/>
<dbReference type="EMBL" id="JAHRHJ020003813">
    <property type="protein sequence ID" value="KAH9289503.1"/>
    <property type="molecule type" value="Genomic_DNA"/>
</dbReference>
<dbReference type="Proteomes" id="UP000824469">
    <property type="component" value="Unassembled WGS sequence"/>
</dbReference>
<organism evidence="2 3">
    <name type="scientific">Taxus chinensis</name>
    <name type="common">Chinese yew</name>
    <name type="synonym">Taxus wallichiana var. chinensis</name>
    <dbReference type="NCBI Taxonomy" id="29808"/>
    <lineage>
        <taxon>Eukaryota</taxon>
        <taxon>Viridiplantae</taxon>
        <taxon>Streptophyta</taxon>
        <taxon>Embryophyta</taxon>
        <taxon>Tracheophyta</taxon>
        <taxon>Spermatophyta</taxon>
        <taxon>Pinopsida</taxon>
        <taxon>Pinidae</taxon>
        <taxon>Conifers II</taxon>
        <taxon>Cupressales</taxon>
        <taxon>Taxaceae</taxon>
        <taxon>Taxus</taxon>
    </lineage>
</organism>
<feature type="non-terminal residue" evidence="2">
    <location>
        <position position="84"/>
    </location>
</feature>
<feature type="compositionally biased region" description="Basic and acidic residues" evidence="1">
    <location>
        <begin position="7"/>
        <end position="17"/>
    </location>
</feature>
<accession>A0AA38C481</accession>
<reference evidence="2 3" key="1">
    <citation type="journal article" date="2021" name="Nat. Plants">
        <title>The Taxus genome provides insights into paclitaxel biosynthesis.</title>
        <authorList>
            <person name="Xiong X."/>
            <person name="Gou J."/>
            <person name="Liao Q."/>
            <person name="Li Y."/>
            <person name="Zhou Q."/>
            <person name="Bi G."/>
            <person name="Li C."/>
            <person name="Du R."/>
            <person name="Wang X."/>
            <person name="Sun T."/>
            <person name="Guo L."/>
            <person name="Liang H."/>
            <person name="Lu P."/>
            <person name="Wu Y."/>
            <person name="Zhang Z."/>
            <person name="Ro D.K."/>
            <person name="Shang Y."/>
            <person name="Huang S."/>
            <person name="Yan J."/>
        </authorList>
    </citation>
    <scope>NUCLEOTIDE SEQUENCE [LARGE SCALE GENOMIC DNA]</scope>
    <source>
        <strain evidence="2">Ta-2019</strain>
    </source>
</reference>
<evidence type="ECO:0000256" key="1">
    <source>
        <dbReference type="SAM" id="MobiDB-lite"/>
    </source>
</evidence>
<dbReference type="AlphaFoldDB" id="A0AA38C481"/>
<sequence length="84" mass="9301">LSTIAGRAEDPRPEHTPQHPMQVEVTRLIPQPEAPSTPTRTGRKEKRSKAETGKTMATESRLQPGKIPITAPIRIKEGNQNKIL</sequence>
<comment type="caution">
    <text evidence="2">The sequence shown here is derived from an EMBL/GenBank/DDBJ whole genome shotgun (WGS) entry which is preliminary data.</text>
</comment>
<evidence type="ECO:0000313" key="3">
    <source>
        <dbReference type="Proteomes" id="UP000824469"/>
    </source>
</evidence>
<protein>
    <submittedName>
        <fullName evidence="2">Uncharacterized protein</fullName>
    </submittedName>
</protein>
<keyword evidence="3" id="KW-1185">Reference proteome</keyword>
<evidence type="ECO:0000313" key="2">
    <source>
        <dbReference type="EMBL" id="KAH9289503.1"/>
    </source>
</evidence>
<feature type="region of interest" description="Disordered" evidence="1">
    <location>
        <begin position="1"/>
        <end position="65"/>
    </location>
</feature>
<feature type="non-terminal residue" evidence="2">
    <location>
        <position position="1"/>
    </location>
</feature>